<dbReference type="PROSITE" id="PS00105">
    <property type="entry name" value="AA_TRANSFER_CLASS_1"/>
    <property type="match status" value="1"/>
</dbReference>
<dbReference type="CDD" id="cd00609">
    <property type="entry name" value="AAT_like"/>
    <property type="match status" value="1"/>
</dbReference>
<dbReference type="Gene3D" id="3.40.640.10">
    <property type="entry name" value="Type I PLP-dependent aspartate aminotransferase-like (Major domain)"/>
    <property type="match status" value="1"/>
</dbReference>
<dbReference type="InterPro" id="IPR015424">
    <property type="entry name" value="PyrdxlP-dep_Trfase"/>
</dbReference>
<reference evidence="8" key="1">
    <citation type="journal article" date="2020" name="mSystems">
        <title>Genome- and Community-Level Interaction Insights into Carbon Utilization and Element Cycling Functions of Hydrothermarchaeota in Hydrothermal Sediment.</title>
        <authorList>
            <person name="Zhou Z."/>
            <person name="Liu Y."/>
            <person name="Xu W."/>
            <person name="Pan J."/>
            <person name="Luo Z.H."/>
            <person name="Li M."/>
        </authorList>
    </citation>
    <scope>NUCLEOTIDE SEQUENCE [LARGE SCALE GENOMIC DNA]</scope>
    <source>
        <strain evidence="8">SpSt-143</strain>
    </source>
</reference>
<dbReference type="GO" id="GO:0006520">
    <property type="term" value="P:amino acid metabolic process"/>
    <property type="evidence" value="ECO:0007669"/>
    <property type="project" value="InterPro"/>
</dbReference>
<keyword evidence="4 6" id="KW-0808">Transferase</keyword>
<dbReference type="Gene3D" id="3.90.1150.10">
    <property type="entry name" value="Aspartate Aminotransferase, domain 1"/>
    <property type="match status" value="1"/>
</dbReference>
<comment type="cofactor">
    <cofactor evidence="1 6">
        <name>pyridoxal 5'-phosphate</name>
        <dbReference type="ChEBI" id="CHEBI:597326"/>
    </cofactor>
</comment>
<evidence type="ECO:0000259" key="7">
    <source>
        <dbReference type="Pfam" id="PF00155"/>
    </source>
</evidence>
<evidence type="ECO:0000256" key="1">
    <source>
        <dbReference type="ARBA" id="ARBA00001933"/>
    </source>
</evidence>
<dbReference type="InterPro" id="IPR004838">
    <property type="entry name" value="NHTrfase_class1_PyrdxlP-BS"/>
</dbReference>
<evidence type="ECO:0000256" key="6">
    <source>
        <dbReference type="RuleBase" id="RU000481"/>
    </source>
</evidence>
<dbReference type="GO" id="GO:0008483">
    <property type="term" value="F:transaminase activity"/>
    <property type="evidence" value="ECO:0007669"/>
    <property type="project" value="UniProtKB-KW"/>
</dbReference>
<dbReference type="FunFam" id="3.40.640.10:FF:000033">
    <property type="entry name" value="Aspartate aminotransferase"/>
    <property type="match status" value="1"/>
</dbReference>
<organism evidence="8">
    <name type="scientific">Rhodothermus marinus</name>
    <name type="common">Rhodothermus obamensis</name>
    <dbReference type="NCBI Taxonomy" id="29549"/>
    <lineage>
        <taxon>Bacteria</taxon>
        <taxon>Pseudomonadati</taxon>
        <taxon>Rhodothermota</taxon>
        <taxon>Rhodothermia</taxon>
        <taxon>Rhodothermales</taxon>
        <taxon>Rhodothermaceae</taxon>
        <taxon>Rhodothermus</taxon>
    </lineage>
</organism>
<dbReference type="EC" id="2.6.1.-" evidence="6"/>
<name>A0A7V2B2J3_RHOMR</name>
<dbReference type="InterPro" id="IPR050596">
    <property type="entry name" value="AspAT/PAT-like"/>
</dbReference>
<keyword evidence="5" id="KW-0663">Pyridoxal phosphate</keyword>
<comment type="caution">
    <text evidence="8">The sequence shown here is derived from an EMBL/GenBank/DDBJ whole genome shotgun (WGS) entry which is preliminary data.</text>
</comment>
<dbReference type="InterPro" id="IPR004839">
    <property type="entry name" value="Aminotransferase_I/II_large"/>
</dbReference>
<evidence type="ECO:0000256" key="4">
    <source>
        <dbReference type="ARBA" id="ARBA00022679"/>
    </source>
</evidence>
<keyword evidence="3 6" id="KW-0032">Aminotransferase</keyword>
<dbReference type="GO" id="GO:0030170">
    <property type="term" value="F:pyridoxal phosphate binding"/>
    <property type="evidence" value="ECO:0007669"/>
    <property type="project" value="InterPro"/>
</dbReference>
<accession>A0A7V2B2J3</accession>
<dbReference type="PANTHER" id="PTHR46383">
    <property type="entry name" value="ASPARTATE AMINOTRANSFERASE"/>
    <property type="match status" value="1"/>
</dbReference>
<feature type="domain" description="Aminotransferase class I/classII large" evidence="7">
    <location>
        <begin position="36"/>
        <end position="394"/>
    </location>
</feature>
<comment type="similarity">
    <text evidence="2 6">Belongs to the class-I pyridoxal-phosphate-dependent aminotransferase family.</text>
</comment>
<protein>
    <recommendedName>
        <fullName evidence="6">Aminotransferase</fullName>
        <ecNumber evidence="6">2.6.1.-</ecNumber>
    </recommendedName>
</protein>
<gene>
    <name evidence="8" type="ORF">ENO59_11440</name>
</gene>
<sequence>MAVQVEVFNPRVMAMQPSATLAMSARAKQLRREGKPVISLSAGEPDFRTPAPIAEAAIAAIREGFTRYTENAGMLELRQAISRKLAEENGLEYAPEQILCTNGAKQAVAMAIEVLCRPGDEVLIPAPYWVSYPEMVRLAGAEPVILSTSVETGYRITPEALEAAITERTRLLILCSPSNPTGTVYTPEELEALAEVLRRHEHVYVLSDEIYEYIVFDAEHVSFARLPGMKERTITVNGFSKSFAMTGWRLGYLAAELPIVKAAAKVQSQFTSAPCSISQKAGLAALQMDKGPIQEMVAAFRQRRDFLLQQLGSMEGITCPKPEGAFYLFPQVSAFYGRRTPEGQAITDSESLCMYLLEQCHVALVPGQAFGDPNGVRISYAASMEDLAEAMRRIEAGLKALH</sequence>
<evidence type="ECO:0000313" key="8">
    <source>
        <dbReference type="EMBL" id="HER97098.1"/>
    </source>
</evidence>
<dbReference type="InterPro" id="IPR015422">
    <property type="entry name" value="PyrdxlP-dep_Trfase_small"/>
</dbReference>
<dbReference type="Pfam" id="PF00155">
    <property type="entry name" value="Aminotran_1_2"/>
    <property type="match status" value="1"/>
</dbReference>
<dbReference type="PANTHER" id="PTHR46383:SF1">
    <property type="entry name" value="ASPARTATE AMINOTRANSFERASE"/>
    <property type="match status" value="1"/>
</dbReference>
<dbReference type="SUPFAM" id="SSF53383">
    <property type="entry name" value="PLP-dependent transferases"/>
    <property type="match status" value="1"/>
</dbReference>
<dbReference type="AlphaFoldDB" id="A0A7V2B2J3"/>
<proteinExistence type="inferred from homology"/>
<evidence type="ECO:0000256" key="3">
    <source>
        <dbReference type="ARBA" id="ARBA00022576"/>
    </source>
</evidence>
<dbReference type="EMBL" id="DSGB01000006">
    <property type="protein sequence ID" value="HER97098.1"/>
    <property type="molecule type" value="Genomic_DNA"/>
</dbReference>
<dbReference type="InterPro" id="IPR015421">
    <property type="entry name" value="PyrdxlP-dep_Trfase_major"/>
</dbReference>
<evidence type="ECO:0000256" key="2">
    <source>
        <dbReference type="ARBA" id="ARBA00007441"/>
    </source>
</evidence>
<evidence type="ECO:0000256" key="5">
    <source>
        <dbReference type="ARBA" id="ARBA00022898"/>
    </source>
</evidence>